<evidence type="ECO:0000256" key="1">
    <source>
        <dbReference type="SAM" id="MobiDB-lite"/>
    </source>
</evidence>
<feature type="compositionally biased region" description="Polar residues" evidence="1">
    <location>
        <begin position="88"/>
        <end position="97"/>
    </location>
</feature>
<dbReference type="AlphaFoldDB" id="A0A3N9X162"/>
<dbReference type="RefSeq" id="WP_124771168.1">
    <property type="nucleotide sequence ID" value="NZ_QGSZ01000130.1"/>
</dbReference>
<sequence>MPAPHQPIPSPEDPLSSAVARVDRTALGEIEAHARTGITRTVPGDVIDPDAPPLPLPLPMFDFRRRDSAARHRPPSTTPDPGGLFGISTLTPTAENY</sequence>
<gene>
    <name evidence="2" type="ORF">DLJ59_04105</name>
</gene>
<name>A0A3N9X162_9ACTN</name>
<comment type="caution">
    <text evidence="2">The sequence shown here is derived from an EMBL/GenBank/DDBJ whole genome shotgun (WGS) entry which is preliminary data.</text>
</comment>
<keyword evidence="3" id="KW-1185">Reference proteome</keyword>
<dbReference type="EMBL" id="QGSZ01000130">
    <property type="protein sequence ID" value="RQX06692.1"/>
    <property type="molecule type" value="Genomic_DNA"/>
</dbReference>
<reference evidence="2 3" key="1">
    <citation type="submission" date="2018-05" db="EMBL/GenBank/DDBJ databases">
        <title>Micromonospora from Atacama Desert.</title>
        <authorList>
            <person name="Carro L."/>
            <person name="Goodfellow M."/>
            <person name="Klenk H.-P."/>
        </authorList>
    </citation>
    <scope>NUCLEOTIDE SEQUENCE [LARGE SCALE GENOMIC DNA]</scope>
    <source>
        <strain evidence="2 3">LB39</strain>
    </source>
</reference>
<dbReference type="Proteomes" id="UP000282312">
    <property type="component" value="Unassembled WGS sequence"/>
</dbReference>
<dbReference type="OrthoDB" id="3346339at2"/>
<feature type="region of interest" description="Disordered" evidence="1">
    <location>
        <begin position="68"/>
        <end position="97"/>
    </location>
</feature>
<evidence type="ECO:0000313" key="3">
    <source>
        <dbReference type="Proteomes" id="UP000282312"/>
    </source>
</evidence>
<proteinExistence type="predicted"/>
<evidence type="ECO:0000313" key="2">
    <source>
        <dbReference type="EMBL" id="RQX06692.1"/>
    </source>
</evidence>
<protein>
    <submittedName>
        <fullName evidence="2">Uncharacterized protein</fullName>
    </submittedName>
</protein>
<accession>A0A3N9X162</accession>
<organism evidence="2 3">
    <name type="scientific">Micromonospora inaquosa</name>
    <dbReference type="NCBI Taxonomy" id="2203716"/>
    <lineage>
        <taxon>Bacteria</taxon>
        <taxon>Bacillati</taxon>
        <taxon>Actinomycetota</taxon>
        <taxon>Actinomycetes</taxon>
        <taxon>Micromonosporales</taxon>
        <taxon>Micromonosporaceae</taxon>
        <taxon>Micromonospora</taxon>
    </lineage>
</organism>